<dbReference type="InterPro" id="IPR029063">
    <property type="entry name" value="SAM-dependent_MTases_sf"/>
</dbReference>
<dbReference type="Pfam" id="PF13489">
    <property type="entry name" value="Methyltransf_23"/>
    <property type="match status" value="1"/>
</dbReference>
<proteinExistence type="predicted"/>
<dbReference type="RefSeq" id="WP_165590064.1">
    <property type="nucleotide sequence ID" value="NZ_CYSB01000040.1"/>
</dbReference>
<evidence type="ECO:0000313" key="3">
    <source>
        <dbReference type="Proteomes" id="UP000051086"/>
    </source>
</evidence>
<evidence type="ECO:0000313" key="2">
    <source>
        <dbReference type="EMBL" id="CUH73011.1"/>
    </source>
</evidence>
<dbReference type="CDD" id="cd02440">
    <property type="entry name" value="AdoMet_MTases"/>
    <property type="match status" value="1"/>
</dbReference>
<name>A0A0P1FN70_9RHOB</name>
<sequence>MTATSDHDQLYSKHAPRWHQRLGRLGYTRAYDHLMAQLPPLPDQARVLDIGTGSGAFAASFAKQAPANCQLTLADPNPEMRREAAAQSQDWPQTVQITDAKLGDPLGQYDILLCAHVLEHLEIPPALTWLHQSLTPGGTLVLALSRPHWCTALIRWRWGHRAYRPDQARDHLAAAGFRDIQLIPFPSGPPYRTSHGYIARR</sequence>
<keyword evidence="2" id="KW-0489">Methyltransferase</keyword>
<organism evidence="2 4">
    <name type="scientific">Thalassovita autumnalis</name>
    <dbReference type="NCBI Taxonomy" id="2072972"/>
    <lineage>
        <taxon>Bacteria</taxon>
        <taxon>Pseudomonadati</taxon>
        <taxon>Pseudomonadota</taxon>
        <taxon>Alphaproteobacteria</taxon>
        <taxon>Rhodobacterales</taxon>
        <taxon>Roseobacteraceae</taxon>
        <taxon>Thalassovita</taxon>
    </lineage>
</organism>
<dbReference type="EMBL" id="CYSC01000035">
    <property type="protein sequence ID" value="CUH73011.1"/>
    <property type="molecule type" value="Genomic_DNA"/>
</dbReference>
<dbReference type="GO" id="GO:0032259">
    <property type="term" value="P:methylation"/>
    <property type="evidence" value="ECO:0007669"/>
    <property type="project" value="UniProtKB-KW"/>
</dbReference>
<gene>
    <name evidence="1" type="ORF">TL5118_03577</name>
    <name evidence="2" type="ORF">TL5120_02817</name>
</gene>
<accession>A0A0P1FN70</accession>
<reference evidence="2 4" key="2">
    <citation type="submission" date="2015-09" db="EMBL/GenBank/DDBJ databases">
        <authorList>
            <consortium name="Swine Surveillance"/>
        </authorList>
    </citation>
    <scope>NUCLEOTIDE SEQUENCE [LARGE SCALE GENOMIC DNA]</scope>
    <source>
        <strain evidence="2 4">5120</strain>
    </source>
</reference>
<dbReference type="Gene3D" id="3.40.50.150">
    <property type="entry name" value="Vaccinia Virus protein VP39"/>
    <property type="match status" value="1"/>
</dbReference>
<keyword evidence="2" id="KW-0830">Ubiquinone</keyword>
<protein>
    <submittedName>
        <fullName evidence="2">Bifunctional 3-demethylubiquinone-9 3-methyltransferase/ 2-octaprenyl-6-hydroxy phenol methylase</fullName>
    </submittedName>
</protein>
<dbReference type="SUPFAM" id="SSF53335">
    <property type="entry name" value="S-adenosyl-L-methionine-dependent methyltransferases"/>
    <property type="match status" value="1"/>
</dbReference>
<dbReference type="EMBL" id="CYSB01000040">
    <property type="protein sequence ID" value="CUH69608.1"/>
    <property type="molecule type" value="Genomic_DNA"/>
</dbReference>
<dbReference type="GO" id="GO:0008168">
    <property type="term" value="F:methyltransferase activity"/>
    <property type="evidence" value="ECO:0007669"/>
    <property type="project" value="UniProtKB-KW"/>
</dbReference>
<dbReference type="Proteomes" id="UP000051086">
    <property type="component" value="Unassembled WGS sequence"/>
</dbReference>
<evidence type="ECO:0000313" key="4">
    <source>
        <dbReference type="Proteomes" id="UP000051887"/>
    </source>
</evidence>
<evidence type="ECO:0000313" key="1">
    <source>
        <dbReference type="EMBL" id="CUH69608.1"/>
    </source>
</evidence>
<dbReference type="Proteomes" id="UP000051887">
    <property type="component" value="Unassembled WGS sequence"/>
</dbReference>
<keyword evidence="2" id="KW-0808">Transferase</keyword>
<keyword evidence="3" id="KW-1185">Reference proteome</keyword>
<dbReference type="PANTHER" id="PTHR43861">
    <property type="entry name" value="TRANS-ACONITATE 2-METHYLTRANSFERASE-RELATED"/>
    <property type="match status" value="1"/>
</dbReference>
<dbReference type="AlphaFoldDB" id="A0A0P1FN70"/>
<reference evidence="1 3" key="1">
    <citation type="submission" date="2015-09" db="EMBL/GenBank/DDBJ databases">
        <authorList>
            <person name="Rodrigo-Torres L."/>
            <person name="Arahal D.R."/>
        </authorList>
    </citation>
    <scope>NUCLEOTIDE SEQUENCE [LARGE SCALE GENOMIC DNA]</scope>
    <source>
        <strain evidence="1 3">CECT 5118</strain>
    </source>
</reference>